<protein>
    <recommendedName>
        <fullName evidence="8">THAP-type domain-containing protein</fullName>
    </recommendedName>
</protein>
<keyword evidence="2" id="KW-0479">Metal-binding</keyword>
<feature type="domain" description="Transposase Helix-turn-helix" evidence="5">
    <location>
        <begin position="232"/>
        <end position="284"/>
    </location>
</feature>
<dbReference type="InterPro" id="IPR027806">
    <property type="entry name" value="HARBI1_dom"/>
</dbReference>
<comment type="cofactor">
    <cofactor evidence="1">
        <name>a divalent metal cation</name>
        <dbReference type="ChEBI" id="CHEBI:60240"/>
    </cofactor>
</comment>
<organism evidence="6 7">
    <name type="scientific">Mugilogobius chulae</name>
    <name type="common">yellowstripe goby</name>
    <dbReference type="NCBI Taxonomy" id="88201"/>
    <lineage>
        <taxon>Eukaryota</taxon>
        <taxon>Metazoa</taxon>
        <taxon>Chordata</taxon>
        <taxon>Craniata</taxon>
        <taxon>Vertebrata</taxon>
        <taxon>Euteleostomi</taxon>
        <taxon>Actinopterygii</taxon>
        <taxon>Neopterygii</taxon>
        <taxon>Teleostei</taxon>
        <taxon>Neoteleostei</taxon>
        <taxon>Acanthomorphata</taxon>
        <taxon>Gobiaria</taxon>
        <taxon>Gobiiformes</taxon>
        <taxon>Gobioidei</taxon>
        <taxon>Gobiidae</taxon>
        <taxon>Gobionellinae</taxon>
        <taxon>Mugilogobius</taxon>
    </lineage>
</organism>
<accession>A0AAW0NS83</accession>
<evidence type="ECO:0000256" key="1">
    <source>
        <dbReference type="ARBA" id="ARBA00001968"/>
    </source>
</evidence>
<evidence type="ECO:0000256" key="2">
    <source>
        <dbReference type="ARBA" id="ARBA00022723"/>
    </source>
</evidence>
<evidence type="ECO:0000256" key="3">
    <source>
        <dbReference type="SAM" id="Coils"/>
    </source>
</evidence>
<dbReference type="PANTHER" id="PTHR23080:SF144">
    <property type="entry name" value="SPINDLE AND KINETOCHORE ASSOCIATED COMPLEX SUBUNIT 3"/>
    <property type="match status" value="1"/>
</dbReference>
<gene>
    <name evidence="6" type="ORF">WMY93_015824</name>
</gene>
<feature type="domain" description="DDE Tnp4" evidence="4">
    <location>
        <begin position="314"/>
        <end position="351"/>
    </location>
</feature>
<keyword evidence="3" id="KW-0175">Coiled coil</keyword>
<dbReference type="Pfam" id="PF13359">
    <property type="entry name" value="DDE_Tnp_4"/>
    <property type="match status" value="1"/>
</dbReference>
<dbReference type="Pfam" id="PF13613">
    <property type="entry name" value="HTH_Tnp_4"/>
    <property type="match status" value="1"/>
</dbReference>
<dbReference type="EMBL" id="JBBPFD010000011">
    <property type="protein sequence ID" value="KAK7907212.1"/>
    <property type="molecule type" value="Genomic_DNA"/>
</dbReference>
<name>A0AAW0NS83_9GOBI</name>
<sequence>MAWISAVRRSNFNFSNLPKHFVVCSRHFHSGKPANEMEESNPDWIPSLHLGHNEVSATKCDRHLRRVERMKRREEEKVCINKTQEIPAGNAEIPAERREREQTEAKFAHNPGEILAQHAVEVSNENSEPPQAKVVMETVSNMSEDEAEGEIPNEPATNTQTTECKVCDQNRKEIDRLLQENRELKSELKKRELNEEFLKDNTEKVKYYTGLPCFAVLISLFRNVQVFLPTNNKLTPFQMLLLTLMRLRLDLPIQHLCHLFNVTHKTLSSAFNDTIDVLHARLGPLVHWPERDCQQAIMPQQFINTFGKRVAIIIDCFEIRIERPSNLKARAQTYSHYKGTHTMNILLGSLHKVLYHLFQMGGVAGRQINTSQKNLDF</sequence>
<dbReference type="Proteomes" id="UP001460270">
    <property type="component" value="Unassembled WGS sequence"/>
</dbReference>
<evidence type="ECO:0000259" key="4">
    <source>
        <dbReference type="Pfam" id="PF13359"/>
    </source>
</evidence>
<keyword evidence="7" id="KW-1185">Reference proteome</keyword>
<dbReference type="AlphaFoldDB" id="A0AAW0NS83"/>
<comment type="caution">
    <text evidence="6">The sequence shown here is derived from an EMBL/GenBank/DDBJ whole genome shotgun (WGS) entry which is preliminary data.</text>
</comment>
<dbReference type="GO" id="GO:0046872">
    <property type="term" value="F:metal ion binding"/>
    <property type="evidence" value="ECO:0007669"/>
    <property type="project" value="UniProtKB-KW"/>
</dbReference>
<feature type="coiled-coil region" evidence="3">
    <location>
        <begin position="167"/>
        <end position="201"/>
    </location>
</feature>
<evidence type="ECO:0008006" key="8">
    <source>
        <dbReference type="Google" id="ProtNLM"/>
    </source>
</evidence>
<proteinExistence type="predicted"/>
<evidence type="ECO:0000313" key="6">
    <source>
        <dbReference type="EMBL" id="KAK7907212.1"/>
    </source>
</evidence>
<evidence type="ECO:0000313" key="7">
    <source>
        <dbReference type="Proteomes" id="UP001460270"/>
    </source>
</evidence>
<dbReference type="PANTHER" id="PTHR23080">
    <property type="entry name" value="THAP DOMAIN PROTEIN"/>
    <property type="match status" value="1"/>
</dbReference>
<reference evidence="7" key="1">
    <citation type="submission" date="2024-04" db="EMBL/GenBank/DDBJ databases">
        <title>Salinicola lusitanus LLJ914,a marine bacterium isolated from the Okinawa Trough.</title>
        <authorList>
            <person name="Li J."/>
        </authorList>
    </citation>
    <scope>NUCLEOTIDE SEQUENCE [LARGE SCALE GENOMIC DNA]</scope>
</reference>
<dbReference type="InterPro" id="IPR027805">
    <property type="entry name" value="Transposase_HTH_dom"/>
</dbReference>
<evidence type="ECO:0000259" key="5">
    <source>
        <dbReference type="Pfam" id="PF13613"/>
    </source>
</evidence>